<feature type="domain" description="DUF3592" evidence="2">
    <location>
        <begin position="9"/>
        <end position="79"/>
    </location>
</feature>
<accession>A0A6J4QEJ2</accession>
<evidence type="ECO:0000256" key="1">
    <source>
        <dbReference type="SAM" id="Phobius"/>
    </source>
</evidence>
<feature type="transmembrane region" description="Helical" evidence="1">
    <location>
        <begin position="90"/>
        <end position="116"/>
    </location>
</feature>
<protein>
    <recommendedName>
        <fullName evidence="2">DUF3592 domain-containing protein</fullName>
    </recommendedName>
</protein>
<gene>
    <name evidence="3" type="ORF">AVDCRST_MAG22-3874</name>
</gene>
<dbReference type="InterPro" id="IPR021994">
    <property type="entry name" value="DUF3592"/>
</dbReference>
<dbReference type="AlphaFoldDB" id="A0A6J4QEJ2"/>
<name>A0A6J4QEJ2_9ACTN</name>
<evidence type="ECO:0000259" key="2">
    <source>
        <dbReference type="Pfam" id="PF12158"/>
    </source>
</evidence>
<keyword evidence="1" id="KW-0472">Membrane</keyword>
<dbReference type="Pfam" id="PF12158">
    <property type="entry name" value="DUF3592"/>
    <property type="match status" value="1"/>
</dbReference>
<dbReference type="EMBL" id="CADCUV010000186">
    <property type="protein sequence ID" value="CAA9438541.1"/>
    <property type="molecule type" value="Genomic_DNA"/>
</dbReference>
<sequence>MSETEARAVGVVTAHTSRRSYSGIDKRTSLLFFPSVRFQTADGRTVEFQNKIGTNAPPRVGDEVTVIYDPARPEEAKVALGSMFRINPKALLVAGAIFLAAMAFFFLFFVAVIVWVSLS</sequence>
<keyword evidence="1" id="KW-0812">Transmembrane</keyword>
<organism evidence="3">
    <name type="scientific">uncultured Rubrobacteraceae bacterium</name>
    <dbReference type="NCBI Taxonomy" id="349277"/>
    <lineage>
        <taxon>Bacteria</taxon>
        <taxon>Bacillati</taxon>
        <taxon>Actinomycetota</taxon>
        <taxon>Rubrobacteria</taxon>
        <taxon>Rubrobacterales</taxon>
        <taxon>Rubrobacteraceae</taxon>
        <taxon>environmental samples</taxon>
    </lineage>
</organism>
<proteinExistence type="predicted"/>
<evidence type="ECO:0000313" key="3">
    <source>
        <dbReference type="EMBL" id="CAA9438541.1"/>
    </source>
</evidence>
<reference evidence="3" key="1">
    <citation type="submission" date="2020-02" db="EMBL/GenBank/DDBJ databases">
        <authorList>
            <person name="Meier V. D."/>
        </authorList>
    </citation>
    <scope>NUCLEOTIDE SEQUENCE</scope>
    <source>
        <strain evidence="3">AVDCRST_MAG22</strain>
    </source>
</reference>
<keyword evidence="1" id="KW-1133">Transmembrane helix</keyword>